<dbReference type="EMBL" id="PRDG01000002">
    <property type="protein sequence ID" value="MBP2623221.1"/>
    <property type="molecule type" value="Genomic_DNA"/>
</dbReference>
<dbReference type="SMART" id="SM00860">
    <property type="entry name" value="SMI1_KNR4"/>
    <property type="match status" value="1"/>
</dbReference>
<gene>
    <name evidence="2" type="ORF">C4K46_04630</name>
</gene>
<name>A0ABS5B305_9STRE</name>
<protein>
    <submittedName>
        <fullName evidence="2">SMI1/KNR4 family protein</fullName>
    </submittedName>
</protein>
<evidence type="ECO:0000313" key="3">
    <source>
        <dbReference type="Proteomes" id="UP001519296"/>
    </source>
</evidence>
<dbReference type="Pfam" id="PF14568">
    <property type="entry name" value="SUKH_6"/>
    <property type="match status" value="1"/>
</dbReference>
<keyword evidence="3" id="KW-1185">Reference proteome</keyword>
<organism evidence="2 3">
    <name type="scientific">Streptococcus oricebi</name>
    <dbReference type="NCBI Taxonomy" id="1547447"/>
    <lineage>
        <taxon>Bacteria</taxon>
        <taxon>Bacillati</taxon>
        <taxon>Bacillota</taxon>
        <taxon>Bacilli</taxon>
        <taxon>Lactobacillales</taxon>
        <taxon>Streptococcaceae</taxon>
        <taxon>Streptococcus</taxon>
    </lineage>
</organism>
<proteinExistence type="predicted"/>
<sequence length="145" mass="16591">MNNFQSIKQLITSADNVEFADFGEGISKEWVNKAEQALNVTFPNSYKWWLENYGGGEIDGDEIFSVYGLDFDNVVGGDVVYINKLNQKNHVTNTDQLVICESFDDTFFLELSKMNNGEAPVLRLSNKQLYAKDFLEFLERRIIGE</sequence>
<accession>A0ABS5B305</accession>
<dbReference type="SUPFAM" id="SSF160631">
    <property type="entry name" value="SMI1/KNR4-like"/>
    <property type="match status" value="1"/>
</dbReference>
<evidence type="ECO:0000259" key="1">
    <source>
        <dbReference type="SMART" id="SM00860"/>
    </source>
</evidence>
<reference evidence="2 3" key="1">
    <citation type="submission" date="2018-02" db="EMBL/GenBank/DDBJ databases">
        <title>Draft genome sequence of Streptococcus oricebi CCUG 70868T type strain.</title>
        <authorList>
            <person name="Mendez V."/>
            <person name="Salva-Serra F."/>
            <person name="Jaen-Luchoro D."/>
            <person name="Gonzales-Siles L."/>
            <person name="Karlsson R."/>
            <person name="Engstrom-Jakobsson H."/>
            <person name="Busquets A."/>
            <person name="Gomila M."/>
            <person name="Pineiro-Iglesias B."/>
            <person name="Bennasar-Figueras A."/>
            <person name="Seeger M."/>
            <person name="Moore E."/>
        </authorList>
    </citation>
    <scope>NUCLEOTIDE SEQUENCE [LARGE SCALE GENOMIC DNA]</scope>
    <source>
        <strain evidence="2 3">CCUG 70868</strain>
    </source>
</reference>
<dbReference type="InterPro" id="IPR037883">
    <property type="entry name" value="Knr4/Smi1-like_sf"/>
</dbReference>
<dbReference type="InterPro" id="IPR018958">
    <property type="entry name" value="Knr4/Smi1-like_dom"/>
</dbReference>
<comment type="caution">
    <text evidence="2">The sequence shown here is derived from an EMBL/GenBank/DDBJ whole genome shotgun (WGS) entry which is preliminary data.</text>
</comment>
<dbReference type="Gene3D" id="3.40.1580.10">
    <property type="entry name" value="SMI1/KNR4-like"/>
    <property type="match status" value="1"/>
</dbReference>
<feature type="domain" description="Knr4/Smi1-like" evidence="1">
    <location>
        <begin position="25"/>
        <end position="140"/>
    </location>
</feature>
<evidence type="ECO:0000313" key="2">
    <source>
        <dbReference type="EMBL" id="MBP2623221.1"/>
    </source>
</evidence>
<dbReference type="Proteomes" id="UP001519296">
    <property type="component" value="Unassembled WGS sequence"/>
</dbReference>
<dbReference type="RefSeq" id="WP_209627701.1">
    <property type="nucleotide sequence ID" value="NZ_PRDG01000002.1"/>
</dbReference>